<feature type="domain" description="HYR" evidence="3">
    <location>
        <begin position="1774"/>
        <end position="1856"/>
    </location>
</feature>
<dbReference type="PANTHER" id="PTHR24273:SF32">
    <property type="entry name" value="HYALIN"/>
    <property type="match status" value="1"/>
</dbReference>
<feature type="domain" description="PKD" evidence="2">
    <location>
        <begin position="207"/>
        <end position="253"/>
    </location>
</feature>
<dbReference type="Gene3D" id="2.60.40.10">
    <property type="entry name" value="Immunoglobulins"/>
    <property type="match status" value="7"/>
</dbReference>
<dbReference type="Pfam" id="PF19081">
    <property type="entry name" value="Ig_7"/>
    <property type="match status" value="1"/>
</dbReference>
<dbReference type="Pfam" id="PF23237">
    <property type="entry name" value="HYR_4C"/>
    <property type="match status" value="2"/>
</dbReference>
<dbReference type="InterPro" id="IPR035986">
    <property type="entry name" value="PKD_dom_sf"/>
</dbReference>
<feature type="domain" description="HYR" evidence="3">
    <location>
        <begin position="1937"/>
        <end position="2017"/>
    </location>
</feature>
<accession>A0A2R3Z7E9</accession>
<dbReference type="OrthoDB" id="599464at2"/>
<feature type="domain" description="HYR" evidence="3">
    <location>
        <begin position="2102"/>
        <end position="2181"/>
    </location>
</feature>
<dbReference type="PROSITE" id="PS50093">
    <property type="entry name" value="PKD"/>
    <property type="match status" value="1"/>
</dbReference>
<gene>
    <name evidence="4" type="ORF">C7S20_13175</name>
</gene>
<keyword evidence="1" id="KW-0677">Repeat</keyword>
<dbReference type="InterPro" id="IPR013783">
    <property type="entry name" value="Ig-like_fold"/>
</dbReference>
<dbReference type="NCBIfam" id="TIGR04131">
    <property type="entry name" value="Bac_Flav_CTERM"/>
    <property type="match status" value="1"/>
</dbReference>
<dbReference type="KEGG" id="grs:C7S20_13175"/>
<dbReference type="InterPro" id="IPR026341">
    <property type="entry name" value="T9SS_type_B"/>
</dbReference>
<dbReference type="PROSITE" id="PS50825">
    <property type="entry name" value="HYR"/>
    <property type="match status" value="5"/>
</dbReference>
<evidence type="ECO:0000256" key="1">
    <source>
        <dbReference type="ARBA" id="ARBA00022737"/>
    </source>
</evidence>
<evidence type="ECO:0008006" key="6">
    <source>
        <dbReference type="Google" id="ProtNLM"/>
    </source>
</evidence>
<name>A0A2R3Z7E9_9FLAO</name>
<protein>
    <recommendedName>
        <fullName evidence="6">HYR domain-containing protein</fullName>
    </recommendedName>
</protein>
<dbReference type="EMBL" id="CP028136">
    <property type="protein sequence ID" value="AVR46132.1"/>
    <property type="molecule type" value="Genomic_DNA"/>
</dbReference>
<dbReference type="InterPro" id="IPR003410">
    <property type="entry name" value="HYR_dom"/>
</dbReference>
<reference evidence="5" key="1">
    <citation type="submission" date="2018-03" db="EMBL/GenBank/DDBJ databases">
        <title>Gramella fulva sp. nov., isolated from a dry surface of tidal flat.</title>
        <authorList>
            <person name="Hwang S.H."/>
            <person name="Hwang W.M."/>
            <person name="Kang K."/>
            <person name="Ahn T.-Y."/>
        </authorList>
    </citation>
    <scope>NUCLEOTIDE SEQUENCE [LARGE SCALE GENOMIC DNA]</scope>
    <source>
        <strain evidence="5">SH35</strain>
    </source>
</reference>
<dbReference type="RefSeq" id="WP_107012906.1">
    <property type="nucleotide sequence ID" value="NZ_CP028136.1"/>
</dbReference>
<dbReference type="SUPFAM" id="SSF49299">
    <property type="entry name" value="PKD domain"/>
    <property type="match status" value="1"/>
</dbReference>
<dbReference type="InterPro" id="IPR057078">
    <property type="entry name" value="HYR-4C"/>
</dbReference>
<dbReference type="Pfam" id="PF13585">
    <property type="entry name" value="CHU_C"/>
    <property type="match status" value="1"/>
</dbReference>
<proteinExistence type="predicted"/>
<sequence length="2533" mass="266232">MIWKTTFSFIRSTIGRIKTYKLLFLILFIGMGFSTNTHAQCNSQNITLSNFFFGDAYGDPLDPYGNYQIGDTVNGYIYGTFGGNSTNGYSPYLEFSIFINGNPIVNGDKSYCLNFDDDGDGINDVDPSLKFNQIPKGYRIKLASFSWTYGDEISIKNFFMNWQTNTNSVCQKESRNSQCYGNPEGYIVRTPLVANFDYTQDCNSYVVTFDNKTTGGDPTAYEFSWDFGGLGTSTEENPSFDFQSAGDYQVSLTSRYFNTEIGKFITKIYTENVSVFEPQTASAGIDQKSCDNSSFTLAGNTPTEGTGMWSLVSGSATISTPGSATSSVIVEEGNTATLKWTITYGDNCTSSDEVVITNYEEIIANAGPDQSQCNNSAFTLAGNDPAVGTGMWTVVSGSATINNANAYNSSVTVPAGVTAVLKWTITNGDCSSEDTVSLTNYQQATTADAGDTQSQCNDSAFTLAGNDPAVGTGMWTVVSGSATITDPSSSTSSVTVPAGVTAVLKWTITNGDCSSEDTVSLTNYQQVTTADAGDTQSQCNNSAFTLAGNDPAVGTGMWTVVSGSATINNANAYNSSVTVPAGVTAVLKWTITNGDCSSEDTVSITNYQQATTADAGDTQSKCNDSAFTLAGNDPAVGTGMWTVVSGNATINNANAYNSSVTVPAGVTAVLKWTITNGDCSSEDTVSITNYQQATTADAGDTQSKCNDSAFTLAGNDPAVGTGMWTVVSGNATINNANAYNSSVTVPAGVTAVLKWTITNGDCSSEDTVSLTNYQQVTTAAAGDDQSNCNDSSFTLAGNNPTVGTGAWSIVSGNATITDPSSATSSVTVAAGDTVELQWTITNGDCSSEDTVKLTNYQQATTAAAGDDQSNCDDSSFTLAGNSPTVGTGAWSIVSGNATITDPSSATSSVTVAAGDTVELQWTITNGDCSSSDTVKLTNNVLPDAPISGGDQSVCYIEGQSLTATASVPDGYTVFWFDSSTGGSPVTPTLSSVGSKTYYAAASNDATECISLTRTAVTLEILPEITLTAEANTVTCNGAKDGKITFDSNGTVTIYNSSNADVTSDNGSLPAGIYTVVATETEGNTDASCSKELEVEIKVRDNDSPVISVPESIDVEICEASGITAANARFPLDLDGSDNILDSFTATGYSASDDQTVESITYIDVVDESGCMPVVTRTFSAKDNCGAESTAVMTINLIDKTKPFFNEPLPTKEITVECTAIPDPAELTAADECAGTLEVAFTENKEDNGDGCGNTFTITRNWAAEDCSGNMVSFTQIINVIDTTAPVFDQKLPKADITASCDDVPAAMELTATDACEGFVNVVYNESKQDDDECATNYTLVRTWTATDCAGNEASFTQTVHVSDTTKPEFVGELPAAEFTVECDNIPAVGPLNATDNCSAEVSVNFSEAITGQDDECPNVYTITRTWTAADCAGNEISHTQVINVVDTQAPAFNEAIPANMTMECENLPEPPTITATDNCDSNAEVTYSETSTKENETDKEYVVTRTWTATDCAGNETTASQEITIANTGAPSFNENLPGDITVECDDVPEAPVITASDNCVDEVEVVFSEKITGQDDDCANVYTITRTWTATDEAGNETSHTQVINVIDTTAPQFDQELPETNITAECSSVPDADTLTATDNCSGSVDVDYSEDITGQDDDCANTYTITRTWTAADCAGNETSFTQVIEVIDTTAPTFDGELPSETLTAECDNVPAAMTLTASDNCAETAAVSFSDEITEKDSDADNNYIITRTWIAADCAGNETTFVQTVTVEDTTAPVITSCPEPVNVSADMGVCSASGVQLGMPTATDNCNSQVSITNNAPEVFPIGETTVTWTVSDNAGNSSTCTQVVTVIDDQNPVVETMQNITVNSDAGICGAVVEFGMVGATDNCELESVEVTAGYTSGSVFPIGTTTVTWTVTDASGNIATSSFTVTVEDNESPEISCPGDMTVSTEDGQNYAVVEFADATATDNCEVSVEQTGGPVSGSQFPIGTTVVTFTATDASGNTSECSFKVTVEDNENPTIDCPDNIDTNVDGGICGAAVEFTAPQGMDNSGNVTVEQTAGPASGEVFPVGTTTVTFTATDEAGNTAECSFTVTVKDDEAPVIEDKDDITVNVDPDTCGAVVEYTIPQATDNCAVDSVVLTEGMESGSEFPVGTTKVTYVTTDNAGNTASSSFNVTVIDNIAPTIQCPGDIDMEVARGTTTVVVEYTAVTTTDNCDGTTVEMTSGIASGGDFPLGTTKVTYTVTDAAGNTATCSFNVNVTEEALPPVPDAPEVTITQAICADPFGMITVTNIEEGITYSIDGENYQAEGIFTNLAPGPYQVTAKDEFGQVSEATTVTIEEPTAAVIETTTTDLCVEDASFNLFDLLLGEYDTTGTWIDTENTGALTTSFIDPSMLEVGTYTFEYQLEGNCPSTTQVTVSINDDCVVLPCTINDIRDGISKVVTPNGDMHNDTFVIQGNVDCGFIFDVKIFNRWGAKVFDAKNYQDNWNGYSEKSFTSSNQLPAGTYYYVVEVRNSEFKPITGYIYLGTK</sequence>
<keyword evidence="5" id="KW-1185">Reference proteome</keyword>
<dbReference type="Pfam" id="PF02494">
    <property type="entry name" value="HYR"/>
    <property type="match status" value="6"/>
</dbReference>
<evidence type="ECO:0000313" key="5">
    <source>
        <dbReference type="Proteomes" id="UP000241507"/>
    </source>
</evidence>
<dbReference type="PANTHER" id="PTHR24273">
    <property type="entry name" value="FI04643P-RELATED"/>
    <property type="match status" value="1"/>
</dbReference>
<organism evidence="4 5">
    <name type="scientific">Christiangramia fulva</name>
    <dbReference type="NCBI Taxonomy" id="2126553"/>
    <lineage>
        <taxon>Bacteria</taxon>
        <taxon>Pseudomonadati</taxon>
        <taxon>Bacteroidota</taxon>
        <taxon>Flavobacteriia</taxon>
        <taxon>Flavobacteriales</taxon>
        <taxon>Flavobacteriaceae</taxon>
        <taxon>Christiangramia</taxon>
    </lineage>
</organism>
<evidence type="ECO:0000313" key="4">
    <source>
        <dbReference type="EMBL" id="AVR46132.1"/>
    </source>
</evidence>
<feature type="domain" description="HYR" evidence="3">
    <location>
        <begin position="2018"/>
        <end position="2101"/>
    </location>
</feature>
<evidence type="ECO:0000259" key="2">
    <source>
        <dbReference type="PROSITE" id="PS50093"/>
    </source>
</evidence>
<dbReference type="InterPro" id="IPR000601">
    <property type="entry name" value="PKD_dom"/>
</dbReference>
<dbReference type="InterPro" id="IPR044023">
    <property type="entry name" value="Ig_7"/>
</dbReference>
<feature type="domain" description="HYR" evidence="3">
    <location>
        <begin position="2182"/>
        <end position="2265"/>
    </location>
</feature>
<dbReference type="Proteomes" id="UP000241507">
    <property type="component" value="Chromosome"/>
</dbReference>
<evidence type="ECO:0000259" key="3">
    <source>
        <dbReference type="PROSITE" id="PS50825"/>
    </source>
</evidence>